<evidence type="ECO:0000313" key="3">
    <source>
        <dbReference type="Proteomes" id="UP001360953"/>
    </source>
</evidence>
<dbReference type="GeneID" id="92035942"/>
<dbReference type="Proteomes" id="UP001360953">
    <property type="component" value="Unassembled WGS sequence"/>
</dbReference>
<dbReference type="SUPFAM" id="SSF54695">
    <property type="entry name" value="POZ domain"/>
    <property type="match status" value="1"/>
</dbReference>
<dbReference type="EMBL" id="JBBPEH010000006">
    <property type="protein sequence ID" value="KAK7536851.1"/>
    <property type="molecule type" value="Genomic_DNA"/>
</dbReference>
<dbReference type="CDD" id="cd18186">
    <property type="entry name" value="BTB_POZ_ZBTB_KLHL-like"/>
    <property type="match status" value="1"/>
</dbReference>
<dbReference type="PANTHER" id="PTHR47843">
    <property type="entry name" value="BTB DOMAIN-CONTAINING PROTEIN-RELATED"/>
    <property type="match status" value="1"/>
</dbReference>
<dbReference type="SMART" id="SM00225">
    <property type="entry name" value="BTB"/>
    <property type="match status" value="1"/>
</dbReference>
<accession>A0ABR1LQU0</accession>
<dbReference type="PROSITE" id="PS50097">
    <property type="entry name" value="BTB"/>
    <property type="match status" value="1"/>
</dbReference>
<dbReference type="Pfam" id="PF00651">
    <property type="entry name" value="BTB"/>
    <property type="match status" value="1"/>
</dbReference>
<reference evidence="2 3" key="1">
    <citation type="submission" date="2024-04" db="EMBL/GenBank/DDBJ databases">
        <title>Phyllosticta paracitricarpa is synonymous to the EU quarantine fungus P. citricarpa based on phylogenomic analyses.</title>
        <authorList>
            <consortium name="Lawrence Berkeley National Laboratory"/>
            <person name="Van ingen-buijs V.A."/>
            <person name="Van westerhoven A.C."/>
            <person name="Haridas S."/>
            <person name="Skiadas P."/>
            <person name="Martin F."/>
            <person name="Groenewald J.Z."/>
            <person name="Crous P.W."/>
            <person name="Seidl M.F."/>
        </authorList>
    </citation>
    <scope>NUCLEOTIDE SEQUENCE [LARGE SCALE GENOMIC DNA]</scope>
    <source>
        <strain evidence="2 3">CPC 17464</strain>
    </source>
</reference>
<keyword evidence="3" id="KW-1185">Reference proteome</keyword>
<gene>
    <name evidence="2" type="ORF">J3D65DRAFT_667570</name>
</gene>
<dbReference type="RefSeq" id="XP_066655002.1">
    <property type="nucleotide sequence ID" value="XM_066803036.1"/>
</dbReference>
<name>A0ABR1LQU0_9PEZI</name>
<sequence>MTDHAKTLTKGLTMYSTTGFKTKQHTDLTVRCNGEEFYAHKVVLGAQSEFFALAFKHDSPFIEARTGVITLDDEDPILVRFMLSYCYTCEADVGILRDLPAGKKTGDNFYFGIYRKEESEKLMRWVLAYALADKYRVAGLKSAAQGAFHALLSNFYICGTLSPAFFTRLTHKIFETTPSTDLGLRRQAIAYASKHIVSLMSHQRFAESMKNLDGFWPELVRCNIETRKRERWCQVCKRDWNVSFENKLQQNEVQCRKCRNNFSIERWNPQAPPDKWYDEYDIKSSDGEEANIGTQPTKKRRVK</sequence>
<organism evidence="2 3">
    <name type="scientific">Phyllosticta citribraziliensis</name>
    <dbReference type="NCBI Taxonomy" id="989973"/>
    <lineage>
        <taxon>Eukaryota</taxon>
        <taxon>Fungi</taxon>
        <taxon>Dikarya</taxon>
        <taxon>Ascomycota</taxon>
        <taxon>Pezizomycotina</taxon>
        <taxon>Dothideomycetes</taxon>
        <taxon>Dothideomycetes incertae sedis</taxon>
        <taxon>Botryosphaeriales</taxon>
        <taxon>Phyllostictaceae</taxon>
        <taxon>Phyllosticta</taxon>
    </lineage>
</organism>
<comment type="caution">
    <text evidence="2">The sequence shown here is derived from an EMBL/GenBank/DDBJ whole genome shotgun (WGS) entry which is preliminary data.</text>
</comment>
<dbReference type="InterPro" id="IPR011333">
    <property type="entry name" value="SKP1/BTB/POZ_sf"/>
</dbReference>
<protein>
    <recommendedName>
        <fullName evidence="1">BTB domain-containing protein</fullName>
    </recommendedName>
</protein>
<evidence type="ECO:0000313" key="2">
    <source>
        <dbReference type="EMBL" id="KAK7536851.1"/>
    </source>
</evidence>
<dbReference type="InterPro" id="IPR000210">
    <property type="entry name" value="BTB/POZ_dom"/>
</dbReference>
<feature type="domain" description="BTB" evidence="1">
    <location>
        <begin position="26"/>
        <end position="95"/>
    </location>
</feature>
<proteinExistence type="predicted"/>
<dbReference type="PANTHER" id="PTHR47843:SF5">
    <property type="entry name" value="BTB_POZ DOMAIN PROTEIN"/>
    <property type="match status" value="1"/>
</dbReference>
<evidence type="ECO:0000259" key="1">
    <source>
        <dbReference type="PROSITE" id="PS50097"/>
    </source>
</evidence>
<dbReference type="Gene3D" id="3.30.710.10">
    <property type="entry name" value="Potassium Channel Kv1.1, Chain A"/>
    <property type="match status" value="1"/>
</dbReference>